<proteinExistence type="predicted"/>
<dbReference type="Proteomes" id="UP001309876">
    <property type="component" value="Unassembled WGS sequence"/>
</dbReference>
<feature type="compositionally biased region" description="Basic and acidic residues" evidence="1">
    <location>
        <begin position="229"/>
        <end position="255"/>
    </location>
</feature>
<feature type="region of interest" description="Disordered" evidence="1">
    <location>
        <begin position="168"/>
        <end position="324"/>
    </location>
</feature>
<name>A0AAN7Y957_9EURO</name>
<evidence type="ECO:0000313" key="3">
    <source>
        <dbReference type="Proteomes" id="UP001309876"/>
    </source>
</evidence>
<evidence type="ECO:0000313" key="2">
    <source>
        <dbReference type="EMBL" id="KAK5082330.1"/>
    </source>
</evidence>
<evidence type="ECO:0000256" key="1">
    <source>
        <dbReference type="SAM" id="MobiDB-lite"/>
    </source>
</evidence>
<comment type="caution">
    <text evidence="2">The sequence shown here is derived from an EMBL/GenBank/DDBJ whole genome shotgun (WGS) entry which is preliminary data.</text>
</comment>
<organism evidence="2 3">
    <name type="scientific">Lithohypha guttulata</name>
    <dbReference type="NCBI Taxonomy" id="1690604"/>
    <lineage>
        <taxon>Eukaryota</taxon>
        <taxon>Fungi</taxon>
        <taxon>Dikarya</taxon>
        <taxon>Ascomycota</taxon>
        <taxon>Pezizomycotina</taxon>
        <taxon>Eurotiomycetes</taxon>
        <taxon>Chaetothyriomycetidae</taxon>
        <taxon>Chaetothyriales</taxon>
        <taxon>Trichomeriaceae</taxon>
        <taxon>Lithohypha</taxon>
    </lineage>
</organism>
<protein>
    <submittedName>
        <fullName evidence="2">Uncharacterized protein</fullName>
    </submittedName>
</protein>
<dbReference type="AlphaFoldDB" id="A0AAN7Y957"/>
<gene>
    <name evidence="2" type="ORF">LTR05_007476</name>
</gene>
<reference evidence="2 3" key="1">
    <citation type="submission" date="2023-08" db="EMBL/GenBank/DDBJ databases">
        <title>Black Yeasts Isolated from many extreme environments.</title>
        <authorList>
            <person name="Coleine C."/>
            <person name="Stajich J.E."/>
            <person name="Selbmann L."/>
        </authorList>
    </citation>
    <scope>NUCLEOTIDE SEQUENCE [LARGE SCALE GENOMIC DNA]</scope>
    <source>
        <strain evidence="2 3">CCFEE 5910</strain>
    </source>
</reference>
<feature type="compositionally biased region" description="Acidic residues" evidence="1">
    <location>
        <begin position="295"/>
        <end position="324"/>
    </location>
</feature>
<feature type="compositionally biased region" description="Polar residues" evidence="1">
    <location>
        <begin position="267"/>
        <end position="278"/>
    </location>
</feature>
<sequence>MVSISTKTRDLVLALTLPPSLDSFKQQLGDTLTLERDICKAVMQHLLKNPGSNASDLIPTNGKDDVQRALQSLVGDVGYDLGYCIVALDTHTQDTGSTTNALAIADVNLHILIEHHGFARDDVCSVFSDPTNKGLADRFGTFPGKEITTGNKGTANSVKNIANTNVIEEGDERGQEEQISDKQPGIGKPVELDSLPKPGGKQAKASSPVDLSNDDKPEVNPLKRKMRRSKEENRDRRERGLDKGRWGSELTRDSTGKFASRPVPGYQQRSQQEVNNATDIVPRSTIGGQLTMTVDEGETEDETEDDKEETEDEGVEEEAVATKH</sequence>
<dbReference type="EMBL" id="JAVRRJ010000008">
    <property type="protein sequence ID" value="KAK5082330.1"/>
    <property type="molecule type" value="Genomic_DNA"/>
</dbReference>
<accession>A0AAN7Y957</accession>
<keyword evidence="3" id="KW-1185">Reference proteome</keyword>